<dbReference type="Proteomes" id="UP001417504">
    <property type="component" value="Unassembled WGS sequence"/>
</dbReference>
<protein>
    <submittedName>
        <fullName evidence="1">Uncharacterized protein</fullName>
    </submittedName>
</protein>
<evidence type="ECO:0000313" key="2">
    <source>
        <dbReference type="Proteomes" id="UP001417504"/>
    </source>
</evidence>
<sequence>MFSFSWDRLEARRHELRYEKPCFQRCSTKDAVNTPTHGITHVRLGQCLRGTRHEDAVTTNEVMASLTYVLSIRLNIYAMKTPSKSLDPMTFRWRVTVHRIYDGALIWVYGYLIVTSVRAGRLCSRPELEFDRLVILVFDGAELQSSKGKAPELRNLLCGH</sequence>
<keyword evidence="2" id="KW-1185">Reference proteome</keyword>
<reference evidence="1 2" key="1">
    <citation type="submission" date="2024-01" db="EMBL/GenBank/DDBJ databases">
        <title>Genome assemblies of Stephania.</title>
        <authorList>
            <person name="Yang L."/>
        </authorList>
    </citation>
    <scope>NUCLEOTIDE SEQUENCE [LARGE SCALE GENOMIC DNA]</scope>
    <source>
        <strain evidence="1">QJT</strain>
        <tissue evidence="1">Leaf</tissue>
    </source>
</reference>
<proteinExistence type="predicted"/>
<organism evidence="1 2">
    <name type="scientific">Stephania japonica</name>
    <dbReference type="NCBI Taxonomy" id="461633"/>
    <lineage>
        <taxon>Eukaryota</taxon>
        <taxon>Viridiplantae</taxon>
        <taxon>Streptophyta</taxon>
        <taxon>Embryophyta</taxon>
        <taxon>Tracheophyta</taxon>
        <taxon>Spermatophyta</taxon>
        <taxon>Magnoliopsida</taxon>
        <taxon>Ranunculales</taxon>
        <taxon>Menispermaceae</taxon>
        <taxon>Menispermoideae</taxon>
        <taxon>Cissampelideae</taxon>
        <taxon>Stephania</taxon>
    </lineage>
</organism>
<gene>
    <name evidence="1" type="ORF">Sjap_014280</name>
</gene>
<dbReference type="EMBL" id="JBBNAE010000005">
    <property type="protein sequence ID" value="KAK9124678.1"/>
    <property type="molecule type" value="Genomic_DNA"/>
</dbReference>
<comment type="caution">
    <text evidence="1">The sequence shown here is derived from an EMBL/GenBank/DDBJ whole genome shotgun (WGS) entry which is preliminary data.</text>
</comment>
<name>A0AAP0IZL6_9MAGN</name>
<dbReference type="AlphaFoldDB" id="A0AAP0IZL6"/>
<accession>A0AAP0IZL6</accession>
<evidence type="ECO:0000313" key="1">
    <source>
        <dbReference type="EMBL" id="KAK9124678.1"/>
    </source>
</evidence>